<keyword evidence="2" id="KW-0548">Nucleotidyltransferase</keyword>
<dbReference type="Proteomes" id="UP000464178">
    <property type="component" value="Chromosome"/>
</dbReference>
<keyword evidence="3" id="KW-1185">Reference proteome</keyword>
<gene>
    <name evidence="2" type="ORF">SOIL9_20200</name>
</gene>
<dbReference type="InterPro" id="IPR029044">
    <property type="entry name" value="Nucleotide-diphossugar_trans"/>
</dbReference>
<dbReference type="Pfam" id="PF00483">
    <property type="entry name" value="NTP_transferase"/>
    <property type="match status" value="1"/>
</dbReference>
<dbReference type="Gene3D" id="3.90.550.10">
    <property type="entry name" value="Spore Coat Polysaccharide Biosynthesis Protein SpsA, Chain A"/>
    <property type="match status" value="1"/>
</dbReference>
<dbReference type="EMBL" id="LR593886">
    <property type="protein sequence ID" value="VTR95694.1"/>
    <property type="molecule type" value="Genomic_DNA"/>
</dbReference>
<dbReference type="AlphaFoldDB" id="A0A6P2D6D8"/>
<dbReference type="GO" id="GO:0016779">
    <property type="term" value="F:nucleotidyltransferase activity"/>
    <property type="evidence" value="ECO:0007669"/>
    <property type="project" value="UniProtKB-KW"/>
</dbReference>
<protein>
    <submittedName>
        <fullName evidence="2">Glucose-1-phosphate thymidylyltransferase: UTP-glucose-1-phosphate uridylyltransferase</fullName>
    </submittedName>
</protein>
<sequence>MFPINGRPLAEHLWRQFRALSSSPPIVIHSADDRSAVEWGTALKGGAILCPQEAPDGVANAVALARPHLTGPALVLLGDVVLAGTFPGPWPEPPAVGVWSEGTDATTVNNFGVQVRDGHVDELVEKPAPGSGLVCGIGAYLLGVEHLRAFRYTPKHPRTGEREITEALRELVRRGHRLRTLPFAGTYLNVNEPGDVAIASQLLPVPRTTAA</sequence>
<reference evidence="2 3" key="1">
    <citation type="submission" date="2019-05" db="EMBL/GenBank/DDBJ databases">
        <authorList>
            <consortium name="Science for Life Laboratories"/>
        </authorList>
    </citation>
    <scope>NUCLEOTIDE SEQUENCE [LARGE SCALE GENOMIC DNA]</scope>
    <source>
        <strain evidence="2">Soil9</strain>
    </source>
</reference>
<evidence type="ECO:0000313" key="3">
    <source>
        <dbReference type="Proteomes" id="UP000464178"/>
    </source>
</evidence>
<dbReference type="SUPFAM" id="SSF53448">
    <property type="entry name" value="Nucleotide-diphospho-sugar transferases"/>
    <property type="match status" value="1"/>
</dbReference>
<name>A0A6P2D6D8_9BACT</name>
<evidence type="ECO:0000259" key="1">
    <source>
        <dbReference type="Pfam" id="PF00483"/>
    </source>
</evidence>
<proteinExistence type="predicted"/>
<dbReference type="InterPro" id="IPR005835">
    <property type="entry name" value="NTP_transferase_dom"/>
</dbReference>
<organism evidence="2 3">
    <name type="scientific">Gemmata massiliana</name>
    <dbReference type="NCBI Taxonomy" id="1210884"/>
    <lineage>
        <taxon>Bacteria</taxon>
        <taxon>Pseudomonadati</taxon>
        <taxon>Planctomycetota</taxon>
        <taxon>Planctomycetia</taxon>
        <taxon>Gemmatales</taxon>
        <taxon>Gemmataceae</taxon>
        <taxon>Gemmata</taxon>
    </lineage>
</organism>
<keyword evidence="2" id="KW-0808">Transferase</keyword>
<evidence type="ECO:0000313" key="2">
    <source>
        <dbReference type="EMBL" id="VTR95694.1"/>
    </source>
</evidence>
<feature type="domain" description="Nucleotidyl transferase" evidence="1">
    <location>
        <begin position="2"/>
        <end position="185"/>
    </location>
</feature>
<dbReference type="KEGG" id="gms:SOIL9_20200"/>
<accession>A0A6P2D6D8</accession>